<evidence type="ECO:0000256" key="1">
    <source>
        <dbReference type="PROSITE-ProRule" id="PRU00703"/>
    </source>
</evidence>
<feature type="domain" description="CBS" evidence="2">
    <location>
        <begin position="1"/>
        <end position="65"/>
    </location>
</feature>
<reference evidence="3 4" key="1">
    <citation type="submission" date="2019-07" db="EMBL/GenBank/DDBJ databases">
        <title>New species of Amycolatopsis and Streptomyces.</title>
        <authorList>
            <person name="Duangmal K."/>
            <person name="Teo W.F.A."/>
            <person name="Lipun K."/>
        </authorList>
    </citation>
    <scope>NUCLEOTIDE SEQUENCE [LARGE SCALE GENOMIC DNA]</scope>
    <source>
        <strain evidence="3 4">JCM 30562</strain>
    </source>
</reference>
<dbReference type="InterPro" id="IPR046342">
    <property type="entry name" value="CBS_dom_sf"/>
</dbReference>
<gene>
    <name evidence="3" type="ORF">FNH06_02315</name>
</gene>
<name>A0A558AN33_9PSEU</name>
<evidence type="ECO:0000259" key="2">
    <source>
        <dbReference type="PROSITE" id="PS51371"/>
    </source>
</evidence>
<dbReference type="CDD" id="cd06426">
    <property type="entry name" value="NTP_transferase_like_2"/>
    <property type="match status" value="1"/>
</dbReference>
<proteinExistence type="predicted"/>
<dbReference type="InterPro" id="IPR029044">
    <property type="entry name" value="Nucleotide-diphossugar_trans"/>
</dbReference>
<organism evidence="3 4">
    <name type="scientific">Amycolatopsis acidiphila</name>
    <dbReference type="NCBI Taxonomy" id="715473"/>
    <lineage>
        <taxon>Bacteria</taxon>
        <taxon>Bacillati</taxon>
        <taxon>Actinomycetota</taxon>
        <taxon>Actinomycetes</taxon>
        <taxon>Pseudonocardiales</taxon>
        <taxon>Pseudonocardiaceae</taxon>
        <taxon>Amycolatopsis</taxon>
    </lineage>
</organism>
<dbReference type="Proteomes" id="UP000318578">
    <property type="component" value="Unassembled WGS sequence"/>
</dbReference>
<dbReference type="InterPro" id="IPR000644">
    <property type="entry name" value="CBS_dom"/>
</dbReference>
<dbReference type="Pfam" id="PF00571">
    <property type="entry name" value="CBS"/>
    <property type="match status" value="2"/>
</dbReference>
<dbReference type="PANTHER" id="PTHR22572">
    <property type="entry name" value="SUGAR-1-PHOSPHATE GUANYL TRANSFERASE"/>
    <property type="match status" value="1"/>
</dbReference>
<dbReference type="EMBL" id="VJZA01000002">
    <property type="protein sequence ID" value="TVT25655.1"/>
    <property type="molecule type" value="Genomic_DNA"/>
</dbReference>
<dbReference type="AlphaFoldDB" id="A0A558AN33"/>
<feature type="domain" description="CBS" evidence="2">
    <location>
        <begin position="71"/>
        <end position="128"/>
    </location>
</feature>
<dbReference type="SMART" id="SM00116">
    <property type="entry name" value="CBS"/>
    <property type="match status" value="2"/>
</dbReference>
<dbReference type="InterPro" id="IPR050486">
    <property type="entry name" value="Mannose-1P_guanyltransferase"/>
</dbReference>
<dbReference type="Pfam" id="PF00483">
    <property type="entry name" value="NTP_transferase"/>
    <property type="match status" value="1"/>
</dbReference>
<dbReference type="OrthoDB" id="9801810at2"/>
<comment type="caution">
    <text evidence="3">The sequence shown here is derived from an EMBL/GenBank/DDBJ whole genome shotgun (WGS) entry which is preliminary data.</text>
</comment>
<evidence type="ECO:0000313" key="3">
    <source>
        <dbReference type="EMBL" id="TVT25655.1"/>
    </source>
</evidence>
<dbReference type="SUPFAM" id="SSF54631">
    <property type="entry name" value="CBS-domain pair"/>
    <property type="match status" value="1"/>
</dbReference>
<dbReference type="InterPro" id="IPR005835">
    <property type="entry name" value="NTP_transferase_dom"/>
</dbReference>
<sequence length="354" mass="39175">MVENQDRDLTVCLLTRKNPIRTALSIIDERRTGSVLVIDEDGRLEGCVTEQEIRRSLLAGATLDIPVEQLMTKPMATVAPSVGRPEVLDLMQALHLREVPIVDSSGRVCGIHFEDEIIGTPQLESWAVIMAGGRGTRLAPLTDNIPKPMLPIAGRPILERLVLHLVGSGVRKIFLSVNYLAEVIEKHFGDGSKFGCDIEYLREEIDRPLGTGGPLRLLEDLGYEATAPLIVLNGDLVTAFSVQDLLDAHRARGAVATISVSEYQHHVPFGVLEPRDGYLQRIVEKPTHSWFVNGGIYVVEPQLIERVPPGRMFPITALFDDCLKRGELVGLWDIRDDWQDIGRPAELARAQGHT</sequence>
<dbReference type="Gene3D" id="3.10.580.10">
    <property type="entry name" value="CBS-domain"/>
    <property type="match status" value="1"/>
</dbReference>
<dbReference type="PROSITE" id="PS51371">
    <property type="entry name" value="CBS"/>
    <property type="match status" value="2"/>
</dbReference>
<dbReference type="Gene3D" id="3.90.550.10">
    <property type="entry name" value="Spore Coat Polysaccharide Biosynthesis Protein SpsA, Chain A"/>
    <property type="match status" value="1"/>
</dbReference>
<keyword evidence="4" id="KW-1185">Reference proteome</keyword>
<evidence type="ECO:0000313" key="4">
    <source>
        <dbReference type="Proteomes" id="UP000318578"/>
    </source>
</evidence>
<accession>A0A558AN33</accession>
<dbReference type="SUPFAM" id="SSF53448">
    <property type="entry name" value="Nucleotide-diphospho-sugar transferases"/>
    <property type="match status" value="1"/>
</dbReference>
<keyword evidence="1" id="KW-0129">CBS domain</keyword>
<protein>
    <submittedName>
        <fullName evidence="3">CBS domain-containing protein</fullName>
    </submittedName>
</protein>